<organism evidence="2 3">
    <name type="scientific">Aspergillus coremiiformis</name>
    <dbReference type="NCBI Taxonomy" id="138285"/>
    <lineage>
        <taxon>Eukaryota</taxon>
        <taxon>Fungi</taxon>
        <taxon>Dikarya</taxon>
        <taxon>Ascomycota</taxon>
        <taxon>Pezizomycotina</taxon>
        <taxon>Eurotiomycetes</taxon>
        <taxon>Eurotiomycetidae</taxon>
        <taxon>Eurotiales</taxon>
        <taxon>Aspergillaceae</taxon>
        <taxon>Aspergillus</taxon>
        <taxon>Aspergillus subgen. Circumdati</taxon>
    </lineage>
</organism>
<gene>
    <name evidence="2" type="ORF">BDV28DRAFT_132271</name>
</gene>
<dbReference type="Proteomes" id="UP000327118">
    <property type="component" value="Unassembled WGS sequence"/>
</dbReference>
<evidence type="ECO:0000313" key="3">
    <source>
        <dbReference type="Proteomes" id="UP000327118"/>
    </source>
</evidence>
<proteinExistence type="predicted"/>
<protein>
    <submittedName>
        <fullName evidence="2">Uncharacterized protein</fullName>
    </submittedName>
</protein>
<feature type="region of interest" description="Disordered" evidence="1">
    <location>
        <begin position="80"/>
        <end position="153"/>
    </location>
</feature>
<keyword evidence="3" id="KW-1185">Reference proteome</keyword>
<name>A0A5N6ZCT4_9EURO</name>
<feature type="compositionally biased region" description="Low complexity" evidence="1">
    <location>
        <begin position="92"/>
        <end position="109"/>
    </location>
</feature>
<dbReference type="AlphaFoldDB" id="A0A5N6ZCT4"/>
<reference evidence="3" key="1">
    <citation type="submission" date="2019-04" db="EMBL/GenBank/DDBJ databases">
        <title>Friends and foes A comparative genomics studyof 23 Aspergillus species from section Flavi.</title>
        <authorList>
            <consortium name="DOE Joint Genome Institute"/>
            <person name="Kjaerbolling I."/>
            <person name="Vesth T."/>
            <person name="Frisvad J.C."/>
            <person name="Nybo J.L."/>
            <person name="Theobald S."/>
            <person name="Kildgaard S."/>
            <person name="Isbrandt T."/>
            <person name="Kuo A."/>
            <person name="Sato A."/>
            <person name="Lyhne E.K."/>
            <person name="Kogle M.E."/>
            <person name="Wiebenga A."/>
            <person name="Kun R.S."/>
            <person name="Lubbers R.J."/>
            <person name="Makela M.R."/>
            <person name="Barry K."/>
            <person name="Chovatia M."/>
            <person name="Clum A."/>
            <person name="Daum C."/>
            <person name="Haridas S."/>
            <person name="He G."/>
            <person name="LaButti K."/>
            <person name="Lipzen A."/>
            <person name="Mondo S."/>
            <person name="Riley R."/>
            <person name="Salamov A."/>
            <person name="Simmons B.A."/>
            <person name="Magnuson J.K."/>
            <person name="Henrissat B."/>
            <person name="Mortensen U.H."/>
            <person name="Larsen T.O."/>
            <person name="Devries R.P."/>
            <person name="Grigoriev I.V."/>
            <person name="Machida M."/>
            <person name="Baker S.E."/>
            <person name="Andersen M.R."/>
        </authorList>
    </citation>
    <scope>NUCLEOTIDE SEQUENCE [LARGE SCALE GENOMIC DNA]</scope>
    <source>
        <strain evidence="3">CBS 553.77</strain>
    </source>
</reference>
<evidence type="ECO:0000313" key="2">
    <source>
        <dbReference type="EMBL" id="KAE8353880.1"/>
    </source>
</evidence>
<accession>A0A5N6ZCT4</accession>
<sequence>MARLCVPGFPFRASRPTPRFTTQPAFRSFPQRVVYRENPPVTPRSLLPVSPGVHSFSTASKLSAGNHSFVEMRKGSHLPIRSVRAPSPPSAAAPASSGAAASLNGSLSRLSERRAARQARPRPWAQPRSTSRNQSLEGHLSTPAPRRPAPANRSIQDSLAIRIQRTIARIDAVLAKPVPGRKDAPVRKRVRFGETTVATVSRWIERPRHVFVGVPSSFGHLQGWSVTPLPEPDKDGELEKYVSYWGSDSYIMLTSAHKSGPCGQEGCAWNSLARLWRRHPMWTPPMVFKGWLAIREMRRKKGVFAL</sequence>
<dbReference type="EMBL" id="ML739086">
    <property type="protein sequence ID" value="KAE8353880.1"/>
    <property type="molecule type" value="Genomic_DNA"/>
</dbReference>
<dbReference type="OrthoDB" id="4221626at2759"/>
<evidence type="ECO:0000256" key="1">
    <source>
        <dbReference type="SAM" id="MobiDB-lite"/>
    </source>
</evidence>